<dbReference type="EMBL" id="FOSG01000007">
    <property type="protein sequence ID" value="SFK62753.1"/>
    <property type="molecule type" value="Genomic_DNA"/>
</dbReference>
<protein>
    <recommendedName>
        <fullName evidence="4">Secreted protein</fullName>
    </recommendedName>
</protein>
<name>A0A1I4B2H5_9ACTN</name>
<keyword evidence="3" id="KW-1185">Reference proteome</keyword>
<evidence type="ECO:0000313" key="3">
    <source>
        <dbReference type="Proteomes" id="UP000198928"/>
    </source>
</evidence>
<feature type="chain" id="PRO_5011779199" description="Secreted protein" evidence="1">
    <location>
        <begin position="32"/>
        <end position="164"/>
    </location>
</feature>
<proteinExistence type="predicted"/>
<organism evidence="2 3">
    <name type="scientific">Streptomyces pini</name>
    <dbReference type="NCBI Taxonomy" id="1520580"/>
    <lineage>
        <taxon>Bacteria</taxon>
        <taxon>Bacillati</taxon>
        <taxon>Actinomycetota</taxon>
        <taxon>Actinomycetes</taxon>
        <taxon>Kitasatosporales</taxon>
        <taxon>Streptomycetaceae</taxon>
        <taxon>Streptomyces</taxon>
    </lineage>
</organism>
<dbReference type="OrthoDB" id="3695725at2"/>
<gene>
    <name evidence="2" type="ORF">SAMN05192584_107219</name>
</gene>
<sequence length="164" mass="17443">MKRSRIRTAITAMVGSAALALGGLAATPAGAATSAAPPAQKSLTAASGFWACTVPAGKTYTDTDRRYRGNCNPSGWGTSYYVVDPADGVWACTVPSGYTYTDTDRTYRGNCNAQDWGTAYLLAVPRTGIWACTIPPGFSYTDTDRRYRGNCNPQDWGTAYLLVG</sequence>
<evidence type="ECO:0008006" key="4">
    <source>
        <dbReference type="Google" id="ProtNLM"/>
    </source>
</evidence>
<accession>A0A1I4B2H5</accession>
<evidence type="ECO:0000313" key="2">
    <source>
        <dbReference type="EMBL" id="SFK62753.1"/>
    </source>
</evidence>
<dbReference type="RefSeq" id="WP_093849680.1">
    <property type="nucleotide sequence ID" value="NZ_FOSG01000007.1"/>
</dbReference>
<keyword evidence="1" id="KW-0732">Signal</keyword>
<dbReference type="AlphaFoldDB" id="A0A1I4B2H5"/>
<dbReference type="Proteomes" id="UP000198928">
    <property type="component" value="Unassembled WGS sequence"/>
</dbReference>
<feature type="signal peptide" evidence="1">
    <location>
        <begin position="1"/>
        <end position="31"/>
    </location>
</feature>
<reference evidence="3" key="1">
    <citation type="submission" date="2016-10" db="EMBL/GenBank/DDBJ databases">
        <authorList>
            <person name="Varghese N."/>
            <person name="Submissions S."/>
        </authorList>
    </citation>
    <scope>NUCLEOTIDE SEQUENCE [LARGE SCALE GENOMIC DNA]</scope>
    <source>
        <strain evidence="3">PL19</strain>
    </source>
</reference>
<evidence type="ECO:0000256" key="1">
    <source>
        <dbReference type="SAM" id="SignalP"/>
    </source>
</evidence>